<feature type="region of interest" description="Disordered" evidence="1">
    <location>
        <begin position="1"/>
        <end position="292"/>
    </location>
</feature>
<feature type="compositionally biased region" description="Polar residues" evidence="1">
    <location>
        <begin position="157"/>
        <end position="170"/>
    </location>
</feature>
<feature type="compositionally biased region" description="Polar residues" evidence="1">
    <location>
        <begin position="408"/>
        <end position="438"/>
    </location>
</feature>
<feature type="region of interest" description="Disordered" evidence="1">
    <location>
        <begin position="326"/>
        <end position="348"/>
    </location>
</feature>
<reference evidence="2 3" key="1">
    <citation type="journal article" date="2012" name="Eukaryot. Cell">
        <title>Draft genome sequence of CBS 2479, the standard type strain of Trichosporon asahii.</title>
        <authorList>
            <person name="Yang R.Y."/>
            <person name="Li H.T."/>
            <person name="Zhu H."/>
            <person name="Zhou G.P."/>
            <person name="Wang M."/>
            <person name="Wang L."/>
        </authorList>
    </citation>
    <scope>NUCLEOTIDE SEQUENCE [LARGE SCALE GENOMIC DNA]</scope>
    <source>
        <strain evidence="3">ATCC 90039 / CBS 2479 / JCM 2466 / KCTC 7840 / NCYC 2677 / UAMH 7654</strain>
    </source>
</reference>
<dbReference type="VEuPathDB" id="FungiDB:A1Q1_08203"/>
<gene>
    <name evidence="2" type="ORF">A1Q1_08203</name>
</gene>
<evidence type="ECO:0000313" key="3">
    <source>
        <dbReference type="Proteomes" id="UP000002748"/>
    </source>
</evidence>
<name>J5TFB8_TRIAS</name>
<accession>J5TFB8</accession>
<proteinExistence type="predicted"/>
<dbReference type="RefSeq" id="XP_014181825.1">
    <property type="nucleotide sequence ID" value="XM_014326350.1"/>
</dbReference>
<feature type="region of interest" description="Disordered" evidence="1">
    <location>
        <begin position="467"/>
        <end position="545"/>
    </location>
</feature>
<protein>
    <submittedName>
        <fullName evidence="2">Uncharacterized protein</fullName>
    </submittedName>
</protein>
<feature type="compositionally biased region" description="Polar residues" evidence="1">
    <location>
        <begin position="77"/>
        <end position="95"/>
    </location>
</feature>
<dbReference type="HOGENOM" id="CLU_499846_0_0_1"/>
<evidence type="ECO:0000256" key="1">
    <source>
        <dbReference type="SAM" id="MobiDB-lite"/>
    </source>
</evidence>
<comment type="caution">
    <text evidence="2">The sequence shown here is derived from an EMBL/GenBank/DDBJ whole genome shotgun (WGS) entry which is preliminary data.</text>
</comment>
<dbReference type="Proteomes" id="UP000002748">
    <property type="component" value="Unassembled WGS sequence"/>
</dbReference>
<sequence>MGAAAGGIGLLRSLGRGQVSSPSASHDSLNSPDAQRNVSGNTLEKHIGMGSPASREREGSLGTSHPSSTRLGLRMSHANSSGGRTQPSSSDARQSSMEDDDLFFNPPFDRNRFSSSTHETEYMTADTKGSGSGSLGSNSSGSRSWSSGSKGSKGSFPRSTRSNRVSTIPEESTPMPTPRIGGPIATGAGVNVNIGDAFGMHPNESQETHASAASSYYESAESGDLAEFGMNRRRRGPRYASNTSVDTFGGPYENAAYDEDDATVGRVPSLGRGSPARMGRGQSPAGPVRRWPLGAAPPAARSTAARSSMPAYIAAAANAAAANKRASLDSARTSYERPSMDRPSMDRPSIEVRQPTLESEMQLEDRPGARGLIQPLGGVKRRAAPPAITTGGAVGGDMMLSPFGPTTATPTGSTFSHATHTDWTMSSGNVSTGPSATRSLGDLGSIGSADRPQVRLYNDFGAIDKASRSAPSLRPSDSSASEHGSHGSLPRGSRPRNRSRLALETTQESGESSEKEQSSSGEDGGGGGRGRTLSGAFAWLTRRGQ</sequence>
<dbReference type="KEGG" id="tasa:A1Q1_08203"/>
<evidence type="ECO:0000313" key="2">
    <source>
        <dbReference type="EMBL" id="EJT50651.1"/>
    </source>
</evidence>
<dbReference type="AlphaFoldDB" id="J5TFB8"/>
<feature type="compositionally biased region" description="Low complexity" evidence="1">
    <location>
        <begin position="210"/>
        <end position="222"/>
    </location>
</feature>
<feature type="compositionally biased region" description="Polar residues" evidence="1">
    <location>
        <begin position="18"/>
        <end position="42"/>
    </location>
</feature>
<feature type="compositionally biased region" description="Polar residues" evidence="1">
    <location>
        <begin position="61"/>
        <end position="70"/>
    </location>
</feature>
<feature type="compositionally biased region" description="Basic and acidic residues" evidence="1">
    <location>
        <begin position="334"/>
        <end position="348"/>
    </location>
</feature>
<organism evidence="2 3">
    <name type="scientific">Trichosporon asahii var. asahii (strain ATCC 90039 / CBS 2479 / JCM 2466 / KCTC 7840 / NBRC 103889/ NCYC 2677 / UAMH 7654)</name>
    <name type="common">Yeast</name>
    <dbReference type="NCBI Taxonomy" id="1186058"/>
    <lineage>
        <taxon>Eukaryota</taxon>
        <taxon>Fungi</taxon>
        <taxon>Dikarya</taxon>
        <taxon>Basidiomycota</taxon>
        <taxon>Agaricomycotina</taxon>
        <taxon>Tremellomycetes</taxon>
        <taxon>Trichosporonales</taxon>
        <taxon>Trichosporonaceae</taxon>
        <taxon>Trichosporon</taxon>
    </lineage>
</organism>
<dbReference type="GeneID" id="25991715"/>
<dbReference type="EMBL" id="ALBS01000096">
    <property type="protein sequence ID" value="EJT50651.1"/>
    <property type="molecule type" value="Genomic_DNA"/>
</dbReference>
<feature type="region of interest" description="Disordered" evidence="1">
    <location>
        <begin position="408"/>
        <end position="449"/>
    </location>
</feature>
<feature type="compositionally biased region" description="Low complexity" evidence="1">
    <location>
        <begin position="135"/>
        <end position="155"/>
    </location>
</feature>